<evidence type="ECO:0000256" key="9">
    <source>
        <dbReference type="ARBA" id="ARBA00023136"/>
    </source>
</evidence>
<dbReference type="SMART" id="SM00978">
    <property type="entry name" value="Tim44"/>
    <property type="match status" value="1"/>
</dbReference>
<dbReference type="PANTHER" id="PTHR10721">
    <property type="entry name" value="MITOCHONDRIAL IMPORT INNER MEMBRANE TRANSLOCASE SUBUNIT TIM44"/>
    <property type="match status" value="1"/>
</dbReference>
<organism evidence="13 14">
    <name type="scientific">Parastrongyloides trichosuri</name>
    <name type="common">Possum-specific nematode worm</name>
    <dbReference type="NCBI Taxonomy" id="131310"/>
    <lineage>
        <taxon>Eukaryota</taxon>
        <taxon>Metazoa</taxon>
        <taxon>Ecdysozoa</taxon>
        <taxon>Nematoda</taxon>
        <taxon>Chromadorea</taxon>
        <taxon>Rhabditida</taxon>
        <taxon>Tylenchina</taxon>
        <taxon>Panagrolaimomorpha</taxon>
        <taxon>Strongyloidoidea</taxon>
        <taxon>Strongyloididae</taxon>
        <taxon>Parastrongyloides</taxon>
    </lineage>
</organism>
<evidence type="ECO:0000313" key="13">
    <source>
        <dbReference type="Proteomes" id="UP000038045"/>
    </source>
</evidence>
<evidence type="ECO:0000256" key="8">
    <source>
        <dbReference type="ARBA" id="ARBA00023128"/>
    </source>
</evidence>
<dbReference type="AlphaFoldDB" id="A0A0N4Z1W2"/>
<keyword evidence="3 10" id="KW-0813">Transport</keyword>
<dbReference type="GO" id="GO:0005743">
    <property type="term" value="C:mitochondrial inner membrane"/>
    <property type="evidence" value="ECO:0007669"/>
    <property type="project" value="UniProtKB-SubCell"/>
</dbReference>
<dbReference type="GO" id="GO:0051087">
    <property type="term" value="F:protein-folding chaperone binding"/>
    <property type="evidence" value="ECO:0007669"/>
    <property type="project" value="InterPro"/>
</dbReference>
<dbReference type="PIRSF" id="PIRSF037871">
    <property type="entry name" value="TIM44"/>
    <property type="match status" value="1"/>
</dbReference>
<evidence type="ECO:0000259" key="12">
    <source>
        <dbReference type="SMART" id="SM00978"/>
    </source>
</evidence>
<proteinExistence type="inferred from homology"/>
<comment type="function">
    <text evidence="10">Essential component of the PAM complex, a complex required for the translocation of transit peptide-containing proteins from the inner membrane into the mitochondrial matrix in an ATP-dependent manner.</text>
</comment>
<feature type="domain" description="Tim44-like" evidence="12">
    <location>
        <begin position="280"/>
        <end position="430"/>
    </location>
</feature>
<dbReference type="WBParaSite" id="PTRK_0000085800.1">
    <property type="protein sequence ID" value="PTRK_0000085800.1"/>
    <property type="gene ID" value="PTRK_0000085800"/>
</dbReference>
<dbReference type="Proteomes" id="UP000038045">
    <property type="component" value="Unplaced"/>
</dbReference>
<keyword evidence="9 10" id="KW-0472">Membrane</keyword>
<evidence type="ECO:0000256" key="11">
    <source>
        <dbReference type="SAM" id="Coils"/>
    </source>
</evidence>
<dbReference type="Pfam" id="PF04280">
    <property type="entry name" value="Tim44"/>
    <property type="match status" value="1"/>
</dbReference>
<dbReference type="SUPFAM" id="SSF54427">
    <property type="entry name" value="NTF2-like"/>
    <property type="match status" value="1"/>
</dbReference>
<evidence type="ECO:0000256" key="6">
    <source>
        <dbReference type="ARBA" id="ARBA00022946"/>
    </source>
</evidence>
<keyword evidence="7 10" id="KW-0811">Translocation</keyword>
<reference evidence="14" key="1">
    <citation type="submission" date="2017-02" db="UniProtKB">
        <authorList>
            <consortium name="WormBaseParasite"/>
        </authorList>
    </citation>
    <scope>IDENTIFICATION</scope>
</reference>
<dbReference type="InterPro" id="IPR032710">
    <property type="entry name" value="NTF2-like_dom_sf"/>
</dbReference>
<evidence type="ECO:0000256" key="3">
    <source>
        <dbReference type="ARBA" id="ARBA00022448"/>
    </source>
</evidence>
<protein>
    <recommendedName>
        <fullName evidence="10">Mitochondrial import inner membrane translocase subunit TIM44</fullName>
    </recommendedName>
</protein>
<accession>A0A0N4Z1W2</accession>
<keyword evidence="5 10" id="KW-0653">Protein transport</keyword>
<dbReference type="Gene3D" id="3.10.450.240">
    <property type="match status" value="1"/>
</dbReference>
<feature type="coiled-coil region" evidence="11">
    <location>
        <begin position="54"/>
        <end position="95"/>
    </location>
</feature>
<dbReference type="InterPro" id="IPR039544">
    <property type="entry name" value="Tim44-like"/>
</dbReference>
<dbReference type="STRING" id="131310.A0A0N4Z1W2"/>
<dbReference type="PANTHER" id="PTHR10721:SF1">
    <property type="entry name" value="MITOCHONDRIAL IMPORT INNER MEMBRANE TRANSLOCASE SUBUNIT TIM44"/>
    <property type="match status" value="1"/>
</dbReference>
<dbReference type="InterPro" id="IPR017303">
    <property type="entry name" value="Tim44"/>
</dbReference>
<keyword evidence="6" id="KW-0809">Transit peptide</keyword>
<evidence type="ECO:0000256" key="5">
    <source>
        <dbReference type="ARBA" id="ARBA00022927"/>
    </source>
</evidence>
<evidence type="ECO:0000256" key="7">
    <source>
        <dbReference type="ARBA" id="ARBA00023010"/>
    </source>
</evidence>
<evidence type="ECO:0000256" key="2">
    <source>
        <dbReference type="ARBA" id="ARBA00009597"/>
    </source>
</evidence>
<sequence length="437" mass="50012">MRIYSNISKLGVKTLLNFNSSTSILTSSPIVRLPILESQIRFNSGGPPPQGGFLSKLIHNLKEEFSKNEDLKKNSEALEKRLRELQETEALKEARKKFDTVEKETYKGGDIVKHKAKELKDHVKKAVSEFEKTEAGKRVMETSAEALKKAKEAAEVAGKVVEKVGDTEVYKQVSEVAKEVDSIADVHMYKKPDQLKMRTSELDKAFANRPIEANTEATGITLHKNAKWYAGWKEYTEKNPYYNKLLDLKMKYDESDNIAVRMLRGITERLGSVLSTSSPEGEVLREVAKMDPTFNVDEWLKFVEKQVIPNILEAYIRNDLKVLESWCHERAYKVLATTLKEYQEIGYNISESKVIDVSKVELNTGKMMEQGPVFVISFQAYMINVVKNREGKIIQGDDKNPVRVTHIWVMCRDMEEYNPATAWKVLEIHMHETPILF</sequence>
<name>A0A0N4Z1W2_PARTI</name>
<keyword evidence="4 10" id="KW-0999">Mitochondrion inner membrane</keyword>
<dbReference type="GO" id="GO:0030150">
    <property type="term" value="P:protein import into mitochondrial matrix"/>
    <property type="evidence" value="ECO:0007669"/>
    <property type="project" value="InterPro"/>
</dbReference>
<dbReference type="InterPro" id="IPR007379">
    <property type="entry name" value="Tim44-like_dom"/>
</dbReference>
<keyword evidence="11" id="KW-0175">Coiled coil</keyword>
<evidence type="ECO:0000256" key="1">
    <source>
        <dbReference type="ARBA" id="ARBA00004273"/>
    </source>
</evidence>
<comment type="subcellular location">
    <subcellularLocation>
        <location evidence="1 10">Mitochondrion inner membrane</location>
    </subcellularLocation>
</comment>
<comment type="similarity">
    <text evidence="2 10">Belongs to the Tim44 family.</text>
</comment>
<evidence type="ECO:0000313" key="14">
    <source>
        <dbReference type="WBParaSite" id="PTRK_0000085800.1"/>
    </source>
</evidence>
<keyword evidence="8 10" id="KW-0496">Mitochondrion</keyword>
<evidence type="ECO:0000256" key="10">
    <source>
        <dbReference type="PIRNR" id="PIRNR037871"/>
    </source>
</evidence>
<keyword evidence="13" id="KW-1185">Reference proteome</keyword>
<evidence type="ECO:0000256" key="4">
    <source>
        <dbReference type="ARBA" id="ARBA00022792"/>
    </source>
</evidence>